<organism evidence="12 13">
    <name type="scientific">Novispirillum itersonii</name>
    <name type="common">Aquaspirillum itersonii</name>
    <dbReference type="NCBI Taxonomy" id="189"/>
    <lineage>
        <taxon>Bacteria</taxon>
        <taxon>Pseudomonadati</taxon>
        <taxon>Pseudomonadota</taxon>
        <taxon>Alphaproteobacteria</taxon>
        <taxon>Rhodospirillales</taxon>
        <taxon>Novispirillaceae</taxon>
        <taxon>Novispirillum</taxon>
    </lineage>
</organism>
<keyword evidence="9" id="KW-0739">Sodium transport</keyword>
<keyword evidence="7" id="KW-0406">Ion transport</keyword>
<evidence type="ECO:0000313" key="13">
    <source>
        <dbReference type="Proteomes" id="UP000544872"/>
    </source>
</evidence>
<evidence type="ECO:0000256" key="8">
    <source>
        <dbReference type="ARBA" id="ARBA00023136"/>
    </source>
</evidence>
<protein>
    <submittedName>
        <fullName evidence="12">Kef-type K+ transport system membrane component KefB</fullName>
    </submittedName>
</protein>
<dbReference type="InterPro" id="IPR038770">
    <property type="entry name" value="Na+/solute_symporter_sf"/>
</dbReference>
<dbReference type="AlphaFoldDB" id="A0A7X0DNS2"/>
<evidence type="ECO:0000259" key="11">
    <source>
        <dbReference type="Pfam" id="PF00999"/>
    </source>
</evidence>
<keyword evidence="3" id="KW-0050">Antiport</keyword>
<feature type="transmembrane region" description="Helical" evidence="10">
    <location>
        <begin position="377"/>
        <end position="398"/>
    </location>
</feature>
<feature type="transmembrane region" description="Helical" evidence="10">
    <location>
        <begin position="59"/>
        <end position="79"/>
    </location>
</feature>
<proteinExistence type="predicted"/>
<name>A0A7X0DNS2_NOVIT</name>
<evidence type="ECO:0000256" key="5">
    <source>
        <dbReference type="ARBA" id="ARBA00022989"/>
    </source>
</evidence>
<dbReference type="GO" id="GO:0016020">
    <property type="term" value="C:membrane"/>
    <property type="evidence" value="ECO:0007669"/>
    <property type="project" value="UniProtKB-SubCell"/>
</dbReference>
<evidence type="ECO:0000256" key="4">
    <source>
        <dbReference type="ARBA" id="ARBA00022692"/>
    </source>
</evidence>
<dbReference type="EMBL" id="JACIIX010000026">
    <property type="protein sequence ID" value="MBB6212448.1"/>
    <property type="molecule type" value="Genomic_DNA"/>
</dbReference>
<evidence type="ECO:0000256" key="7">
    <source>
        <dbReference type="ARBA" id="ARBA00023065"/>
    </source>
</evidence>
<dbReference type="Proteomes" id="UP000544872">
    <property type="component" value="Unassembled WGS sequence"/>
</dbReference>
<feature type="transmembrane region" description="Helical" evidence="10">
    <location>
        <begin position="286"/>
        <end position="304"/>
    </location>
</feature>
<dbReference type="GO" id="GO:0006814">
    <property type="term" value="P:sodium ion transport"/>
    <property type="evidence" value="ECO:0007669"/>
    <property type="project" value="UniProtKB-KW"/>
</dbReference>
<keyword evidence="8 10" id="KW-0472">Membrane</keyword>
<feature type="transmembrane region" description="Helical" evidence="10">
    <location>
        <begin position="100"/>
        <end position="126"/>
    </location>
</feature>
<evidence type="ECO:0000256" key="3">
    <source>
        <dbReference type="ARBA" id="ARBA00022449"/>
    </source>
</evidence>
<feature type="transmembrane region" description="Helical" evidence="10">
    <location>
        <begin position="29"/>
        <end position="47"/>
    </location>
</feature>
<sequence>MLPFLTDLAVFLLLPLLVWRLVRPVVPLAVVPVLIGLAVAALAVLSGQRGPEFLPPTEAGDALGMLGVILLAFSAGLEGRDPGHLTPGAIVVSALSPGRILHSAAVALALPFGAGTLLAWGLLSVAEGWLPAGLSPGLAAAAIGLCLAVSALPVLVALLRELPAGLRPLGAVAVRVAALDDMALWLGLGLLMALGRSQAVTGGFGSADLVAVGVLALLALLGQARRLTGRVADPARPLMVWGAAAAVLAVSSLATAQLGLHAVLGAYYAGMILPAPWAARLPEQTIGRVALLGFAPLFFGHRGLEIDPRLLTPDVLGWVVLLLAVSMVSKIAAIQMVPPLPGLSRHRRLTLGVFLQCKGLMEIVAATLLLKSGLLTATAYAALVMLALVSTTLTAPLVRMLMPGCLRPAPGDVPGDVSAFPDGSAVSGKADTV</sequence>
<dbReference type="RefSeq" id="WP_184266509.1">
    <property type="nucleotide sequence ID" value="NZ_JACIIX010000026.1"/>
</dbReference>
<reference evidence="12 13" key="1">
    <citation type="submission" date="2020-08" db="EMBL/GenBank/DDBJ databases">
        <title>Genomic Encyclopedia of Type Strains, Phase IV (KMG-IV): sequencing the most valuable type-strain genomes for metagenomic binning, comparative biology and taxonomic classification.</title>
        <authorList>
            <person name="Goeker M."/>
        </authorList>
    </citation>
    <scope>NUCLEOTIDE SEQUENCE [LARGE SCALE GENOMIC DNA]</scope>
    <source>
        <strain evidence="12 13">DSM 11590</strain>
    </source>
</reference>
<evidence type="ECO:0000256" key="2">
    <source>
        <dbReference type="ARBA" id="ARBA00022448"/>
    </source>
</evidence>
<keyword evidence="5 10" id="KW-1133">Transmembrane helix</keyword>
<feature type="transmembrane region" description="Helical" evidence="10">
    <location>
        <begin position="138"/>
        <end position="160"/>
    </location>
</feature>
<keyword evidence="6" id="KW-0915">Sodium</keyword>
<evidence type="ECO:0000256" key="6">
    <source>
        <dbReference type="ARBA" id="ARBA00023053"/>
    </source>
</evidence>
<evidence type="ECO:0000256" key="1">
    <source>
        <dbReference type="ARBA" id="ARBA00004141"/>
    </source>
</evidence>
<feature type="transmembrane region" description="Helical" evidence="10">
    <location>
        <begin position="234"/>
        <end position="254"/>
    </location>
</feature>
<comment type="caution">
    <text evidence="12">The sequence shown here is derived from an EMBL/GenBank/DDBJ whole genome shotgun (WGS) entry which is preliminary data.</text>
</comment>
<evidence type="ECO:0000256" key="9">
    <source>
        <dbReference type="ARBA" id="ARBA00023201"/>
    </source>
</evidence>
<dbReference type="PANTHER" id="PTHR43562">
    <property type="entry name" value="NAPA-TYPE SODIUM/HYDROGEN ANTIPORTER"/>
    <property type="match status" value="1"/>
</dbReference>
<feature type="transmembrane region" description="Helical" evidence="10">
    <location>
        <begin position="200"/>
        <end position="222"/>
    </location>
</feature>
<dbReference type="GO" id="GO:0015297">
    <property type="term" value="F:antiporter activity"/>
    <property type="evidence" value="ECO:0007669"/>
    <property type="project" value="UniProtKB-KW"/>
</dbReference>
<feature type="domain" description="Cation/H+ exchanger transmembrane" evidence="11">
    <location>
        <begin position="10"/>
        <end position="397"/>
    </location>
</feature>
<evidence type="ECO:0000313" key="12">
    <source>
        <dbReference type="EMBL" id="MBB6212448.1"/>
    </source>
</evidence>
<keyword evidence="13" id="KW-1185">Reference proteome</keyword>
<dbReference type="GO" id="GO:1902600">
    <property type="term" value="P:proton transmembrane transport"/>
    <property type="evidence" value="ECO:0007669"/>
    <property type="project" value="InterPro"/>
</dbReference>
<keyword evidence="4 10" id="KW-0812">Transmembrane</keyword>
<dbReference type="Pfam" id="PF00999">
    <property type="entry name" value="Na_H_Exchanger"/>
    <property type="match status" value="1"/>
</dbReference>
<evidence type="ECO:0000256" key="10">
    <source>
        <dbReference type="SAM" id="Phobius"/>
    </source>
</evidence>
<comment type="subcellular location">
    <subcellularLocation>
        <location evidence="1">Membrane</location>
        <topology evidence="1">Multi-pass membrane protein</topology>
    </subcellularLocation>
</comment>
<feature type="transmembrane region" description="Helical" evidence="10">
    <location>
        <begin position="316"/>
        <end position="337"/>
    </location>
</feature>
<feature type="transmembrane region" description="Helical" evidence="10">
    <location>
        <begin position="172"/>
        <end position="194"/>
    </location>
</feature>
<feature type="transmembrane region" description="Helical" evidence="10">
    <location>
        <begin position="6"/>
        <end position="22"/>
    </location>
</feature>
<dbReference type="PANTHER" id="PTHR43562:SF3">
    <property type="entry name" value="SODIUM ION_PROTON EXCHANGER (EUROFUNG)"/>
    <property type="match status" value="1"/>
</dbReference>
<dbReference type="InterPro" id="IPR006153">
    <property type="entry name" value="Cation/H_exchanger_TM"/>
</dbReference>
<accession>A0A7X0DNS2</accession>
<gene>
    <name evidence="12" type="ORF">FHS48_003904</name>
</gene>
<keyword evidence="2" id="KW-0813">Transport</keyword>
<dbReference type="Gene3D" id="1.20.1530.20">
    <property type="match status" value="1"/>
</dbReference>